<dbReference type="Proteomes" id="UP000253314">
    <property type="component" value="Unassembled WGS sequence"/>
</dbReference>
<feature type="transmembrane region" description="Helical" evidence="6">
    <location>
        <begin position="277"/>
        <end position="299"/>
    </location>
</feature>
<dbReference type="GO" id="GO:0005886">
    <property type="term" value="C:plasma membrane"/>
    <property type="evidence" value="ECO:0007669"/>
    <property type="project" value="UniProtKB-SubCell"/>
</dbReference>
<evidence type="ECO:0000313" key="9">
    <source>
        <dbReference type="Proteomes" id="UP000253314"/>
    </source>
</evidence>
<evidence type="ECO:0000259" key="7">
    <source>
        <dbReference type="PROSITE" id="PS50850"/>
    </source>
</evidence>
<dbReference type="InterPro" id="IPR036259">
    <property type="entry name" value="MFS_trans_sf"/>
</dbReference>
<keyword evidence="9" id="KW-1185">Reference proteome</keyword>
<dbReference type="Gene3D" id="1.20.1250.20">
    <property type="entry name" value="MFS general substrate transporter like domains"/>
    <property type="match status" value="2"/>
</dbReference>
<dbReference type="OrthoDB" id="9607at2"/>
<keyword evidence="2" id="KW-0813">Transport</keyword>
<evidence type="ECO:0000313" key="8">
    <source>
        <dbReference type="EMBL" id="RBW69393.1"/>
    </source>
</evidence>
<dbReference type="PANTHER" id="PTHR23506:SF23">
    <property type="entry name" value="GH10249P"/>
    <property type="match status" value="1"/>
</dbReference>
<feature type="transmembrane region" description="Helical" evidence="6">
    <location>
        <begin position="114"/>
        <end position="134"/>
    </location>
</feature>
<sequence length="377" mass="41265">MYIYVPVFVTYLEHLGGSYTLIGLILGSYGMMQVLLRLPIGVISDKMQIRKPFLIVGLLTGVISCFGFALTESLGFAFLSRFISGITASMWVAFTVLYASYFKKEDATKAMGNIQFVTVAAQLTSMGLSGYLVSQWGWKAPFWLGGIVGIIGLLMTFWIHDPHANKKKEKIKGNDLSSVLNEPIVLKAAFLSALAHAVLFITMFGFSPTHALDIGASKESLTILVFTFMIPHAAASIITGQYLAVRFNKWHILLVGFLGTALFSVVIPFIHSLEILYLTQAFNGFFQGMTMPLLMGVAIQSISNNKRATAMGLYQALYALGIFLGPFMAGTFSQHTGFASVFYLAGGLALVGVTLSILWYRKDIVHSLAKKINKKSV</sequence>
<dbReference type="EMBL" id="QOCW01000011">
    <property type="protein sequence ID" value="RBW69393.1"/>
    <property type="molecule type" value="Genomic_DNA"/>
</dbReference>
<dbReference type="InterPro" id="IPR011701">
    <property type="entry name" value="MFS"/>
</dbReference>
<feature type="transmembrane region" description="Helical" evidence="6">
    <location>
        <begin position="20"/>
        <end position="40"/>
    </location>
</feature>
<comment type="caution">
    <text evidence="8">The sequence shown here is derived from an EMBL/GenBank/DDBJ whole genome shotgun (WGS) entry which is preliminary data.</text>
</comment>
<keyword evidence="4 6" id="KW-1133">Transmembrane helix</keyword>
<feature type="transmembrane region" description="Helical" evidence="6">
    <location>
        <begin position="341"/>
        <end position="360"/>
    </location>
</feature>
<dbReference type="PANTHER" id="PTHR23506">
    <property type="entry name" value="GH10249P"/>
    <property type="match status" value="1"/>
</dbReference>
<gene>
    <name evidence="8" type="ORF">DS031_11630</name>
</gene>
<keyword evidence="3 6" id="KW-0812">Transmembrane</keyword>
<feature type="transmembrane region" description="Helical" evidence="6">
    <location>
        <begin position="140"/>
        <end position="159"/>
    </location>
</feature>
<organism evidence="8 9">
    <name type="scientific">Bacillus taeanensis</name>
    <dbReference type="NCBI Taxonomy" id="273032"/>
    <lineage>
        <taxon>Bacteria</taxon>
        <taxon>Bacillati</taxon>
        <taxon>Bacillota</taxon>
        <taxon>Bacilli</taxon>
        <taxon>Bacillales</taxon>
        <taxon>Bacillaceae</taxon>
        <taxon>Bacillus</taxon>
    </lineage>
</organism>
<dbReference type="InterPro" id="IPR001958">
    <property type="entry name" value="Tet-R_TetA/multi-R_MdtG-like"/>
</dbReference>
<feature type="transmembrane region" description="Helical" evidence="6">
    <location>
        <begin position="52"/>
        <end position="70"/>
    </location>
</feature>
<dbReference type="SUPFAM" id="SSF103473">
    <property type="entry name" value="MFS general substrate transporter"/>
    <property type="match status" value="1"/>
</dbReference>
<evidence type="ECO:0000256" key="5">
    <source>
        <dbReference type="ARBA" id="ARBA00023136"/>
    </source>
</evidence>
<evidence type="ECO:0000256" key="4">
    <source>
        <dbReference type="ARBA" id="ARBA00022989"/>
    </source>
</evidence>
<feature type="transmembrane region" description="Helical" evidence="6">
    <location>
        <begin position="221"/>
        <end position="245"/>
    </location>
</feature>
<reference evidence="8 9" key="1">
    <citation type="submission" date="2018-07" db="EMBL/GenBank/DDBJ databases">
        <title>Lottiidibacillus patelloidae gen. nov., sp. nov., isolated from the intestinal tract of a marine limpet and the reclassification of B. taeanensis BH030017T, B. algicola KMM 3737T and B. hwajinpoensis SW-72T as genus Lottiidibacillus.</title>
        <authorList>
            <person name="Liu R."/>
            <person name="Huang Z."/>
        </authorList>
    </citation>
    <scope>NUCLEOTIDE SEQUENCE [LARGE SCALE GENOMIC DNA]</scope>
    <source>
        <strain evidence="8 9">BH030017</strain>
    </source>
</reference>
<feature type="transmembrane region" description="Helical" evidence="6">
    <location>
        <begin position="179"/>
        <end position="201"/>
    </location>
</feature>
<protein>
    <submittedName>
        <fullName evidence="8">MFS transporter</fullName>
    </submittedName>
</protein>
<dbReference type="GO" id="GO:0022857">
    <property type="term" value="F:transmembrane transporter activity"/>
    <property type="evidence" value="ECO:0007669"/>
    <property type="project" value="InterPro"/>
</dbReference>
<feature type="transmembrane region" description="Helical" evidence="6">
    <location>
        <begin position="311"/>
        <end position="329"/>
    </location>
</feature>
<feature type="transmembrane region" description="Helical" evidence="6">
    <location>
        <begin position="252"/>
        <end position="271"/>
    </location>
</feature>
<evidence type="ECO:0000256" key="3">
    <source>
        <dbReference type="ARBA" id="ARBA00022692"/>
    </source>
</evidence>
<dbReference type="InterPro" id="IPR020846">
    <property type="entry name" value="MFS_dom"/>
</dbReference>
<feature type="transmembrane region" description="Helical" evidence="6">
    <location>
        <begin position="82"/>
        <end position="102"/>
    </location>
</feature>
<evidence type="ECO:0000256" key="6">
    <source>
        <dbReference type="SAM" id="Phobius"/>
    </source>
</evidence>
<keyword evidence="5 6" id="KW-0472">Membrane</keyword>
<dbReference type="InterPro" id="IPR050930">
    <property type="entry name" value="MFS_Vesicular_Transporter"/>
</dbReference>
<dbReference type="AlphaFoldDB" id="A0A366XZ19"/>
<evidence type="ECO:0000256" key="1">
    <source>
        <dbReference type="ARBA" id="ARBA00004651"/>
    </source>
</evidence>
<accession>A0A366XZ19</accession>
<name>A0A366XZ19_9BACI</name>
<proteinExistence type="predicted"/>
<feature type="domain" description="Major facilitator superfamily (MFS) profile" evidence="7">
    <location>
        <begin position="1"/>
        <end position="364"/>
    </location>
</feature>
<dbReference type="PROSITE" id="PS50850">
    <property type="entry name" value="MFS"/>
    <property type="match status" value="1"/>
</dbReference>
<dbReference type="PRINTS" id="PR01035">
    <property type="entry name" value="TCRTETA"/>
</dbReference>
<comment type="subcellular location">
    <subcellularLocation>
        <location evidence="1">Cell membrane</location>
        <topology evidence="1">Multi-pass membrane protein</topology>
    </subcellularLocation>
</comment>
<dbReference type="Pfam" id="PF07690">
    <property type="entry name" value="MFS_1"/>
    <property type="match status" value="1"/>
</dbReference>
<evidence type="ECO:0000256" key="2">
    <source>
        <dbReference type="ARBA" id="ARBA00022448"/>
    </source>
</evidence>